<sequence length="81" mass="9212">SVKDIDENCRASLNDQVKNLAYLSKKYKLSNILDISRIRNHFKLNSGELVKVSVRCDEDSSTTVEKDVTIVYLKAVQVTDH</sequence>
<dbReference type="AlphaFoldDB" id="A0A816E412"/>
<evidence type="ECO:0000313" key="2">
    <source>
        <dbReference type="EMBL" id="CAF4556560.1"/>
    </source>
</evidence>
<feature type="non-terminal residue" evidence="1">
    <location>
        <position position="1"/>
    </location>
</feature>
<comment type="caution">
    <text evidence="1">The sequence shown here is derived from an EMBL/GenBank/DDBJ whole genome shotgun (WGS) entry which is preliminary data.</text>
</comment>
<evidence type="ECO:0000313" key="3">
    <source>
        <dbReference type="Proteomes" id="UP000663829"/>
    </source>
</evidence>
<dbReference type="EMBL" id="CAJOBC010117027">
    <property type="protein sequence ID" value="CAF4556560.1"/>
    <property type="molecule type" value="Genomic_DNA"/>
</dbReference>
<proteinExistence type="predicted"/>
<evidence type="ECO:0000313" key="1">
    <source>
        <dbReference type="EMBL" id="CAF1642606.1"/>
    </source>
</evidence>
<accession>A0A816E412</accession>
<keyword evidence="3" id="KW-1185">Reference proteome</keyword>
<dbReference type="OrthoDB" id="10062689at2759"/>
<dbReference type="EMBL" id="CAJNOQ010047923">
    <property type="protein sequence ID" value="CAF1642606.1"/>
    <property type="molecule type" value="Genomic_DNA"/>
</dbReference>
<organism evidence="1 3">
    <name type="scientific">Didymodactylos carnosus</name>
    <dbReference type="NCBI Taxonomy" id="1234261"/>
    <lineage>
        <taxon>Eukaryota</taxon>
        <taxon>Metazoa</taxon>
        <taxon>Spiralia</taxon>
        <taxon>Gnathifera</taxon>
        <taxon>Rotifera</taxon>
        <taxon>Eurotatoria</taxon>
        <taxon>Bdelloidea</taxon>
        <taxon>Philodinida</taxon>
        <taxon>Philodinidae</taxon>
        <taxon>Didymodactylos</taxon>
    </lineage>
</organism>
<gene>
    <name evidence="1" type="ORF">GPM918_LOCUS45028</name>
    <name evidence="2" type="ORF">SRO942_LOCUS47204</name>
</gene>
<protein>
    <submittedName>
        <fullName evidence="1">Uncharacterized protein</fullName>
    </submittedName>
</protein>
<reference evidence="1" key="1">
    <citation type="submission" date="2021-02" db="EMBL/GenBank/DDBJ databases">
        <authorList>
            <person name="Nowell W R."/>
        </authorList>
    </citation>
    <scope>NUCLEOTIDE SEQUENCE</scope>
</reference>
<name>A0A816E412_9BILA</name>
<dbReference type="Proteomes" id="UP000663829">
    <property type="component" value="Unassembled WGS sequence"/>
</dbReference>
<dbReference type="Proteomes" id="UP000681722">
    <property type="component" value="Unassembled WGS sequence"/>
</dbReference>